<name>A0A0H3K8W1_STAAE</name>
<feature type="transmembrane region" description="Helical" evidence="14">
    <location>
        <begin position="119"/>
        <end position="140"/>
    </location>
</feature>
<keyword evidence="8 14" id="KW-0406">Ion transport</keyword>
<feature type="binding site" evidence="14">
    <location>
        <position position="100"/>
    </location>
    <ligand>
        <name>Na(+)</name>
        <dbReference type="ChEBI" id="CHEBI:29101"/>
        <note>structural</note>
    </ligand>
</feature>
<keyword evidence="3 14" id="KW-1003">Cell membrane</keyword>
<evidence type="ECO:0000313" key="15">
    <source>
        <dbReference type="EMBL" id="BAF67946.1"/>
    </source>
</evidence>
<keyword evidence="5 14" id="KW-0479">Metal-binding</keyword>
<protein>
    <recommendedName>
        <fullName evidence="14">Fluoride-specific ion channel FluC</fullName>
    </recommendedName>
</protein>
<evidence type="ECO:0000256" key="6">
    <source>
        <dbReference type="ARBA" id="ARBA00022989"/>
    </source>
</evidence>
<proteinExistence type="inferred from homology"/>
<evidence type="ECO:0000256" key="13">
    <source>
        <dbReference type="ARBA" id="ARBA00049940"/>
    </source>
</evidence>
<sequence length="147" mass="16352">MHRQFLSSRCQNLFFKFKLLLFEVNQMQYVYIFIGGALGALLRYLISFLNTDGGFPIGTLIANLTGAFVMGLLTALTIAFFSNHPTLKKAITTGFLGALTTFSTFQLELIHMFDHQQFITLLLYAVTSYVFGILLCYVGIKLGGGLS</sequence>
<comment type="function">
    <text evidence="13 14">Fluoride-specific ion channel. Important for reducing fluoride concentration in the cell, thus reducing its toxicity.</text>
</comment>
<evidence type="ECO:0000256" key="1">
    <source>
        <dbReference type="ARBA" id="ARBA00004651"/>
    </source>
</evidence>
<dbReference type="GO" id="GO:0062054">
    <property type="term" value="F:fluoride channel activity"/>
    <property type="evidence" value="ECO:0007669"/>
    <property type="project" value="UniProtKB-UniRule"/>
</dbReference>
<evidence type="ECO:0000256" key="3">
    <source>
        <dbReference type="ARBA" id="ARBA00022475"/>
    </source>
</evidence>
<gene>
    <name evidence="14" type="primary">fluC</name>
    <name evidence="14" type="synonym">crcB</name>
    <name evidence="15" type="ordered locus">NWMN_1674</name>
</gene>
<dbReference type="HAMAP" id="MF_00454">
    <property type="entry name" value="FluC"/>
    <property type="match status" value="1"/>
</dbReference>
<organism evidence="15 16">
    <name type="scientific">Staphylococcus aureus (strain Newman)</name>
    <dbReference type="NCBI Taxonomy" id="426430"/>
    <lineage>
        <taxon>Bacteria</taxon>
        <taxon>Bacillati</taxon>
        <taxon>Bacillota</taxon>
        <taxon>Bacilli</taxon>
        <taxon>Bacillales</taxon>
        <taxon>Staphylococcaceae</taxon>
        <taxon>Staphylococcus</taxon>
    </lineage>
</organism>
<keyword evidence="10 14" id="KW-0407">Ion channel</keyword>
<keyword evidence="6 14" id="KW-1133">Transmembrane helix</keyword>
<evidence type="ECO:0000256" key="5">
    <source>
        <dbReference type="ARBA" id="ARBA00022723"/>
    </source>
</evidence>
<evidence type="ECO:0000256" key="8">
    <source>
        <dbReference type="ARBA" id="ARBA00023065"/>
    </source>
</evidence>
<comment type="catalytic activity">
    <reaction evidence="12">
        <text>fluoride(in) = fluoride(out)</text>
        <dbReference type="Rhea" id="RHEA:76159"/>
        <dbReference type="ChEBI" id="CHEBI:17051"/>
    </reaction>
    <physiologicalReaction direction="left-to-right" evidence="12">
        <dbReference type="Rhea" id="RHEA:76160"/>
    </physiologicalReaction>
</comment>
<dbReference type="AlphaFoldDB" id="A0A0H3K8W1"/>
<evidence type="ECO:0000256" key="4">
    <source>
        <dbReference type="ARBA" id="ARBA00022692"/>
    </source>
</evidence>
<feature type="transmembrane region" description="Helical" evidence="14">
    <location>
        <begin position="55"/>
        <end position="81"/>
    </location>
</feature>
<feature type="binding site" evidence="14">
    <location>
        <position position="97"/>
    </location>
    <ligand>
        <name>Na(+)</name>
        <dbReference type="ChEBI" id="CHEBI:29101"/>
        <note>structural</note>
    </ligand>
</feature>
<evidence type="ECO:0000313" key="16">
    <source>
        <dbReference type="Proteomes" id="UP000006386"/>
    </source>
</evidence>
<dbReference type="PANTHER" id="PTHR28259">
    <property type="entry name" value="FLUORIDE EXPORT PROTEIN 1-RELATED"/>
    <property type="match status" value="1"/>
</dbReference>
<comment type="subcellular location">
    <subcellularLocation>
        <location evidence="1 14">Cell membrane</location>
        <topology evidence="1 14">Multi-pass membrane protein</topology>
    </subcellularLocation>
</comment>
<evidence type="ECO:0000256" key="12">
    <source>
        <dbReference type="ARBA" id="ARBA00035585"/>
    </source>
</evidence>
<dbReference type="GO" id="GO:0140114">
    <property type="term" value="P:cellular detoxification of fluoride"/>
    <property type="evidence" value="ECO:0007669"/>
    <property type="project" value="UniProtKB-UniRule"/>
</dbReference>
<evidence type="ECO:0000256" key="2">
    <source>
        <dbReference type="ARBA" id="ARBA00022448"/>
    </source>
</evidence>
<dbReference type="GO" id="GO:0046872">
    <property type="term" value="F:metal ion binding"/>
    <property type="evidence" value="ECO:0007669"/>
    <property type="project" value="UniProtKB-KW"/>
</dbReference>
<dbReference type="NCBIfam" id="NF010797">
    <property type="entry name" value="PRK14201.1"/>
    <property type="match status" value="1"/>
</dbReference>
<comment type="similarity">
    <text evidence="11 14">Belongs to the fluoride channel Fluc/FEX (TC 1.A.43) family.</text>
</comment>
<keyword evidence="7 14" id="KW-0915">Sodium</keyword>
<keyword evidence="4 14" id="KW-0812">Transmembrane</keyword>
<feature type="transmembrane region" description="Helical" evidence="14">
    <location>
        <begin position="93"/>
        <end position="113"/>
    </location>
</feature>
<dbReference type="HOGENOM" id="CLU_114342_3_2_9"/>
<evidence type="ECO:0000256" key="7">
    <source>
        <dbReference type="ARBA" id="ARBA00023053"/>
    </source>
</evidence>
<comment type="activity regulation">
    <text evidence="14">Na(+) is not transported, but it plays an essential structural role and its presence is essential for fluoride channel function.</text>
</comment>
<dbReference type="KEGG" id="sae:NWMN_1674"/>
<dbReference type="Proteomes" id="UP000006386">
    <property type="component" value="Chromosome"/>
</dbReference>
<evidence type="ECO:0000256" key="9">
    <source>
        <dbReference type="ARBA" id="ARBA00023136"/>
    </source>
</evidence>
<dbReference type="Pfam" id="PF02537">
    <property type="entry name" value="CRCB"/>
    <property type="match status" value="1"/>
</dbReference>
<dbReference type="PANTHER" id="PTHR28259:SF16">
    <property type="entry name" value="FLUORIDE-SPECIFIC ION CHANNEL FLUC 2"/>
    <property type="match status" value="1"/>
</dbReference>
<dbReference type="GO" id="GO:0005886">
    <property type="term" value="C:plasma membrane"/>
    <property type="evidence" value="ECO:0007669"/>
    <property type="project" value="UniProtKB-SubCell"/>
</dbReference>
<accession>A0A0H3K8W1</accession>
<evidence type="ECO:0000256" key="14">
    <source>
        <dbReference type="HAMAP-Rule" id="MF_00454"/>
    </source>
</evidence>
<evidence type="ECO:0000256" key="10">
    <source>
        <dbReference type="ARBA" id="ARBA00023303"/>
    </source>
</evidence>
<keyword evidence="2 14" id="KW-0813">Transport</keyword>
<dbReference type="EMBL" id="AP009351">
    <property type="protein sequence ID" value="BAF67946.1"/>
    <property type="molecule type" value="Genomic_DNA"/>
</dbReference>
<dbReference type="InterPro" id="IPR003691">
    <property type="entry name" value="FluC"/>
</dbReference>
<dbReference type="NCBIfam" id="TIGR00494">
    <property type="entry name" value="crcB"/>
    <property type="match status" value="1"/>
</dbReference>
<keyword evidence="9 14" id="KW-0472">Membrane</keyword>
<dbReference type="SMR" id="A0A0H3K8W1"/>
<evidence type="ECO:0000256" key="11">
    <source>
        <dbReference type="ARBA" id="ARBA00035120"/>
    </source>
</evidence>
<feature type="transmembrane region" description="Helical" evidence="14">
    <location>
        <begin position="29"/>
        <end position="49"/>
    </location>
</feature>
<reference evidence="15 16" key="1">
    <citation type="journal article" date="2008" name="J. Bacteriol.">
        <title>Genome sequence of Staphylococcus aureus strain Newman and comparative analysis of staphylococcal genomes: polymorphism and evolution of two major pathogenicity islands.</title>
        <authorList>
            <person name="Baba T."/>
            <person name="Bae T."/>
            <person name="Schneewind O."/>
            <person name="Takeuchi F."/>
            <person name="Hiramatsu K."/>
        </authorList>
    </citation>
    <scope>NUCLEOTIDE SEQUENCE [LARGE SCALE GENOMIC DNA]</scope>
    <source>
        <strain evidence="15 16">Newman</strain>
    </source>
</reference>